<organism evidence="2 3">
    <name type="scientific">Streptomyces mashuensis</name>
    <dbReference type="NCBI Taxonomy" id="33904"/>
    <lineage>
        <taxon>Bacteria</taxon>
        <taxon>Bacillati</taxon>
        <taxon>Actinomycetota</taxon>
        <taxon>Actinomycetes</taxon>
        <taxon>Kitasatosporales</taxon>
        <taxon>Streptomycetaceae</taxon>
        <taxon>Streptomyces</taxon>
    </lineage>
</organism>
<dbReference type="InterPro" id="IPR036086">
    <property type="entry name" value="ParB/Sulfiredoxin_sf"/>
</dbReference>
<accession>A0A919AZS5</accession>
<comment type="caution">
    <text evidence="2">The sequence shown here is derived from an EMBL/GenBank/DDBJ whole genome shotgun (WGS) entry which is preliminary data.</text>
</comment>
<dbReference type="EMBL" id="BNBD01000002">
    <property type="protein sequence ID" value="GHF33825.1"/>
    <property type="molecule type" value="Genomic_DNA"/>
</dbReference>
<dbReference type="SUPFAM" id="SSF110849">
    <property type="entry name" value="ParB/Sulfiredoxin"/>
    <property type="match status" value="1"/>
</dbReference>
<evidence type="ECO:0000256" key="1">
    <source>
        <dbReference type="SAM" id="MobiDB-lite"/>
    </source>
</evidence>
<name>A0A919AZS5_9ACTN</name>
<proteinExistence type="predicted"/>
<reference evidence="2" key="2">
    <citation type="submission" date="2020-09" db="EMBL/GenBank/DDBJ databases">
        <authorList>
            <person name="Sun Q."/>
            <person name="Ohkuma M."/>
        </authorList>
    </citation>
    <scope>NUCLEOTIDE SEQUENCE</scope>
    <source>
        <strain evidence="2">JCM 4059</strain>
    </source>
</reference>
<evidence type="ECO:0000313" key="3">
    <source>
        <dbReference type="Proteomes" id="UP000638313"/>
    </source>
</evidence>
<reference evidence="2" key="1">
    <citation type="journal article" date="2014" name="Int. J. Syst. Evol. Microbiol.">
        <title>Complete genome sequence of Corynebacterium casei LMG S-19264T (=DSM 44701T), isolated from a smear-ripened cheese.</title>
        <authorList>
            <consortium name="US DOE Joint Genome Institute (JGI-PGF)"/>
            <person name="Walter F."/>
            <person name="Albersmeier A."/>
            <person name="Kalinowski J."/>
            <person name="Ruckert C."/>
        </authorList>
    </citation>
    <scope>NUCLEOTIDE SEQUENCE</scope>
    <source>
        <strain evidence="2">JCM 4059</strain>
    </source>
</reference>
<dbReference type="Proteomes" id="UP000638313">
    <property type="component" value="Unassembled WGS sequence"/>
</dbReference>
<sequence length="213" mass="23137">MTETVPAPRYTTYVPLTDLTPAPGNPKKHEVERIIESIRTHGFVDQPIADERTQTILGGHGRREALIEMQTRGERLPAGLLLDNDGGWLVPVQRGWASRSDAEAKALNIKLNKIGADGGWRPRSLAAYLEDIVTQDAELYDSLAISEDELDKLLRQVDPETLPGAVNEDQAALLHLPDDGADGLGGENLSADDEGRTRLTTCPACGHAFTPGR</sequence>
<gene>
    <name evidence="2" type="ORF">GCM10010218_13680</name>
</gene>
<dbReference type="RefSeq" id="WP_190128511.1">
    <property type="nucleotide sequence ID" value="NZ_BNBD01000002.1"/>
</dbReference>
<evidence type="ECO:0008006" key="4">
    <source>
        <dbReference type="Google" id="ProtNLM"/>
    </source>
</evidence>
<keyword evidence="3" id="KW-1185">Reference proteome</keyword>
<dbReference type="AlphaFoldDB" id="A0A919AZS5"/>
<feature type="region of interest" description="Disordered" evidence="1">
    <location>
        <begin position="176"/>
        <end position="195"/>
    </location>
</feature>
<dbReference type="Gene3D" id="3.90.1530.10">
    <property type="entry name" value="Conserved hypothetical protein from pyrococcus furiosus pfu- 392566-001, ParB domain"/>
    <property type="match status" value="1"/>
</dbReference>
<protein>
    <recommendedName>
        <fullName evidence="4">ParB/Sulfiredoxin domain-containing protein</fullName>
    </recommendedName>
</protein>
<evidence type="ECO:0000313" key="2">
    <source>
        <dbReference type="EMBL" id="GHF33825.1"/>
    </source>
</evidence>